<gene>
    <name evidence="1" type="ORF">OG517_36030</name>
</gene>
<name>A0ABZ1TKQ2_STRVG</name>
<evidence type="ECO:0000313" key="1">
    <source>
        <dbReference type="EMBL" id="WUQ16405.1"/>
    </source>
</evidence>
<keyword evidence="2" id="KW-1185">Reference proteome</keyword>
<reference evidence="1" key="1">
    <citation type="submission" date="2022-10" db="EMBL/GenBank/DDBJ databases">
        <title>The complete genomes of actinobacterial strains from the NBC collection.</title>
        <authorList>
            <person name="Joergensen T.S."/>
            <person name="Alvarez Arevalo M."/>
            <person name="Sterndorff E.B."/>
            <person name="Faurdal D."/>
            <person name="Vuksanovic O."/>
            <person name="Mourched A.-S."/>
            <person name="Charusanti P."/>
            <person name="Shaw S."/>
            <person name="Blin K."/>
            <person name="Weber T."/>
        </authorList>
    </citation>
    <scope>NUCLEOTIDE SEQUENCE</scope>
    <source>
        <strain evidence="1">NBC_00248</strain>
    </source>
</reference>
<evidence type="ECO:0008006" key="3">
    <source>
        <dbReference type="Google" id="ProtNLM"/>
    </source>
</evidence>
<proteinExistence type="predicted"/>
<dbReference type="Proteomes" id="UP001432039">
    <property type="component" value="Chromosome"/>
</dbReference>
<dbReference type="EMBL" id="CP108090">
    <property type="protein sequence ID" value="WUQ16405.1"/>
    <property type="molecule type" value="Genomic_DNA"/>
</dbReference>
<organism evidence="1 2">
    <name type="scientific">Streptomyces virginiae</name>
    <name type="common">Streptomyces cinnamonensis</name>
    <dbReference type="NCBI Taxonomy" id="1961"/>
    <lineage>
        <taxon>Bacteria</taxon>
        <taxon>Bacillati</taxon>
        <taxon>Actinomycetota</taxon>
        <taxon>Actinomycetes</taxon>
        <taxon>Kitasatosporales</taxon>
        <taxon>Streptomycetaceae</taxon>
        <taxon>Streptomyces</taxon>
    </lineage>
</organism>
<sequence>MYDAGPSAVDAVRALKELARERPDELELFEGFTDAELDGWAVAVPEEVRGVLREIGGLETEDHEYRFGPRGREVFADGCWTLGETDFGEGSLIVGVGATGWGPVVAVNPWGPDPDVTVEASDFTTWLAGFAERLADGVADRPRGTFSVPATSTVALAEADEAGEAGIGVDRELAALVGRGDPLTDLVDLHGLPGYPCSVDWEPYFSTFHNTADTGSSEVQFEIVGEGRALLLRSVVSGDFLGRAVRRHRVPADAARRAVAELRELADSCPDFVVLEAGCADSDMDGWSVPVPEDVRTVFREIGGVAIAGLPALRPLPGAPEHAVDPELHRMLGGDGSYWPLARIAYGRSHALAQIRIDPATGRWGYVVSVPGDGESLRTYPELALLAESLPDLLLTFARLARRAAAGPDFAARMARDTRWLFPNTGEPWPRPAPVGEWVGSADPLLAAATELPDGTHAADLRAVPIPSDLCFYRAAGWPHAARLERLHFAAAGRLAAAVPVPVPVPAPEPVHVPVVG</sequence>
<dbReference type="RefSeq" id="WP_328964695.1">
    <property type="nucleotide sequence ID" value="NZ_CP108090.1"/>
</dbReference>
<protein>
    <recommendedName>
        <fullName evidence="3">SMI1/KNR4 family protein</fullName>
    </recommendedName>
</protein>
<accession>A0ABZ1TKQ2</accession>
<evidence type="ECO:0000313" key="2">
    <source>
        <dbReference type="Proteomes" id="UP001432039"/>
    </source>
</evidence>